<gene>
    <name evidence="1" type="ORF">ADK34_17780</name>
</gene>
<accession>A0A0L8KHG8</accession>
<dbReference type="AlphaFoldDB" id="A0A0L8KHG8"/>
<organism evidence="1 2">
    <name type="scientific">Streptomyces viridochromogenes</name>
    <dbReference type="NCBI Taxonomy" id="1938"/>
    <lineage>
        <taxon>Bacteria</taxon>
        <taxon>Bacillati</taxon>
        <taxon>Actinomycetota</taxon>
        <taxon>Actinomycetes</taxon>
        <taxon>Kitasatosporales</taxon>
        <taxon>Streptomycetaceae</taxon>
        <taxon>Streptomyces</taxon>
    </lineage>
</organism>
<dbReference type="EMBL" id="LGUP01000161">
    <property type="protein sequence ID" value="KOG25393.1"/>
    <property type="molecule type" value="Genomic_DNA"/>
</dbReference>
<dbReference type="Proteomes" id="UP000037023">
    <property type="component" value="Unassembled WGS sequence"/>
</dbReference>
<comment type="caution">
    <text evidence="1">The sequence shown here is derived from an EMBL/GenBank/DDBJ whole genome shotgun (WGS) entry which is preliminary data.</text>
</comment>
<name>A0A0L8KHG8_STRVR</name>
<evidence type="ECO:0000313" key="2">
    <source>
        <dbReference type="Proteomes" id="UP000037023"/>
    </source>
</evidence>
<dbReference type="PATRIC" id="fig|1938.6.peg.3840"/>
<protein>
    <submittedName>
        <fullName evidence="1">Uncharacterized protein</fullName>
    </submittedName>
</protein>
<evidence type="ECO:0000313" key="1">
    <source>
        <dbReference type="EMBL" id="KOG25393.1"/>
    </source>
</evidence>
<sequence>MTSSEGMVTRLAGRGPFGGLQRRAGARGTVVESIATTQSRLPSASVWASRAVDTLIGTGLGVSECGLL</sequence>
<reference evidence="1 2" key="1">
    <citation type="submission" date="2015-06" db="EMBL/GenBank/DDBJ databases">
        <authorList>
            <person name="Hoefler B.C."/>
            <person name="Straight P.D."/>
        </authorList>
    </citation>
    <scope>NUCLEOTIDE SEQUENCE [LARGE SCALE GENOMIC DNA]</scope>
    <source>
        <strain evidence="1 2">NRRL 3427</strain>
    </source>
</reference>
<proteinExistence type="predicted"/>